<dbReference type="EMBL" id="BOVJ01000016">
    <property type="protein sequence ID" value="GIQ61954.1"/>
    <property type="molecule type" value="Genomic_DNA"/>
</dbReference>
<keyword evidence="8" id="KW-1185">Reference proteome</keyword>
<dbReference type="PANTHER" id="PTHR40035">
    <property type="entry name" value="ATP SYNTHASE PROTEIN I"/>
    <property type="match status" value="1"/>
</dbReference>
<dbReference type="PANTHER" id="PTHR40035:SF1">
    <property type="entry name" value="ATP SYNTHASE PROTEIN I"/>
    <property type="match status" value="1"/>
</dbReference>
<comment type="subcellular location">
    <subcellularLocation>
        <location evidence="1">Cell membrane</location>
        <topology evidence="1">Multi-pass membrane protein</topology>
    </subcellularLocation>
</comment>
<evidence type="ECO:0000256" key="1">
    <source>
        <dbReference type="ARBA" id="ARBA00004651"/>
    </source>
</evidence>
<dbReference type="InterPro" id="IPR039072">
    <property type="entry name" value="ATP_synth_I_Bacilli"/>
</dbReference>
<evidence type="ECO:0000256" key="6">
    <source>
        <dbReference type="SAM" id="Phobius"/>
    </source>
</evidence>
<organism evidence="7 8">
    <name type="scientific">Paenibacillus cisolokensis</name>
    <dbReference type="NCBI Taxonomy" id="1658519"/>
    <lineage>
        <taxon>Bacteria</taxon>
        <taxon>Bacillati</taxon>
        <taxon>Bacillota</taxon>
        <taxon>Bacilli</taxon>
        <taxon>Bacillales</taxon>
        <taxon>Paenibacillaceae</taxon>
        <taxon>Paenibacillus</taxon>
    </lineage>
</organism>
<feature type="transmembrane region" description="Helical" evidence="6">
    <location>
        <begin position="7"/>
        <end position="26"/>
    </location>
</feature>
<protein>
    <recommendedName>
        <fullName evidence="9">ATP synthase I</fullName>
    </recommendedName>
</protein>
<keyword evidence="2" id="KW-1003">Cell membrane</keyword>
<sequence>MDRLWNASLRVSYFFMALFLLLWGILPAWKPVFAGCMLGLGASVVNALLLRRRTEYIGYAAAGQGPVRRGVGLASRLATVLLAVMIAYRYPEKFDLVSTLSACFIMPFVILVTAYFQHKRDNSGKG</sequence>
<evidence type="ECO:0000256" key="5">
    <source>
        <dbReference type="ARBA" id="ARBA00023136"/>
    </source>
</evidence>
<evidence type="ECO:0000313" key="8">
    <source>
        <dbReference type="Proteomes" id="UP000680304"/>
    </source>
</evidence>
<evidence type="ECO:0008006" key="9">
    <source>
        <dbReference type="Google" id="ProtNLM"/>
    </source>
</evidence>
<name>A0ABQ4N1B6_9BACL</name>
<feature type="transmembrane region" description="Helical" evidence="6">
    <location>
        <begin position="32"/>
        <end position="50"/>
    </location>
</feature>
<dbReference type="RefSeq" id="WP_062490190.1">
    <property type="nucleotide sequence ID" value="NZ_BOVJ01000016.1"/>
</dbReference>
<keyword evidence="3 6" id="KW-0812">Transmembrane</keyword>
<comment type="caution">
    <text evidence="7">The sequence shown here is derived from an EMBL/GenBank/DDBJ whole genome shotgun (WGS) entry which is preliminary data.</text>
</comment>
<keyword evidence="4 6" id="KW-1133">Transmembrane helix</keyword>
<evidence type="ECO:0000313" key="7">
    <source>
        <dbReference type="EMBL" id="GIQ61954.1"/>
    </source>
</evidence>
<reference evidence="7 8" key="1">
    <citation type="submission" date="2021-04" db="EMBL/GenBank/DDBJ databases">
        <title>Draft genome sequence of Paenibacillus cisolokensis, LC2-13A.</title>
        <authorList>
            <person name="Uke A."/>
            <person name="Chhe C."/>
            <person name="Baramee S."/>
            <person name="Kosugi A."/>
        </authorList>
    </citation>
    <scope>NUCLEOTIDE SEQUENCE [LARGE SCALE GENOMIC DNA]</scope>
    <source>
        <strain evidence="7 8">LC2-13A</strain>
    </source>
</reference>
<dbReference type="InterPro" id="IPR005598">
    <property type="entry name" value="ATP_synth_I"/>
</dbReference>
<feature type="transmembrane region" description="Helical" evidence="6">
    <location>
        <begin position="71"/>
        <end position="90"/>
    </location>
</feature>
<accession>A0ABQ4N1B6</accession>
<gene>
    <name evidence="7" type="ORF">PACILC2_05220</name>
</gene>
<dbReference type="Proteomes" id="UP000680304">
    <property type="component" value="Unassembled WGS sequence"/>
</dbReference>
<evidence type="ECO:0000256" key="3">
    <source>
        <dbReference type="ARBA" id="ARBA00022692"/>
    </source>
</evidence>
<evidence type="ECO:0000256" key="2">
    <source>
        <dbReference type="ARBA" id="ARBA00022475"/>
    </source>
</evidence>
<evidence type="ECO:0000256" key="4">
    <source>
        <dbReference type="ARBA" id="ARBA00022989"/>
    </source>
</evidence>
<keyword evidence="5 6" id="KW-0472">Membrane</keyword>
<proteinExistence type="predicted"/>
<dbReference type="Pfam" id="PF03899">
    <property type="entry name" value="ATP-synt_I"/>
    <property type="match status" value="1"/>
</dbReference>
<feature type="transmembrane region" description="Helical" evidence="6">
    <location>
        <begin position="96"/>
        <end position="116"/>
    </location>
</feature>